<dbReference type="AlphaFoldDB" id="A0A1H0JYJ7"/>
<proteinExistence type="predicted"/>
<dbReference type="SUPFAM" id="SSF46689">
    <property type="entry name" value="Homeodomain-like"/>
    <property type="match status" value="1"/>
</dbReference>
<evidence type="ECO:0000259" key="5">
    <source>
        <dbReference type="PROSITE" id="PS50977"/>
    </source>
</evidence>
<dbReference type="Gene3D" id="1.10.357.10">
    <property type="entry name" value="Tetracycline Repressor, domain 2"/>
    <property type="match status" value="1"/>
</dbReference>
<protein>
    <submittedName>
        <fullName evidence="6">DNA-binding transcriptional regulator, AcrR family</fullName>
    </submittedName>
</protein>
<keyword evidence="2 4" id="KW-0238">DNA-binding</keyword>
<dbReference type="GO" id="GO:0003700">
    <property type="term" value="F:DNA-binding transcription factor activity"/>
    <property type="evidence" value="ECO:0007669"/>
    <property type="project" value="TreeGrafter"/>
</dbReference>
<evidence type="ECO:0000256" key="2">
    <source>
        <dbReference type="ARBA" id="ARBA00023125"/>
    </source>
</evidence>
<keyword evidence="3" id="KW-0804">Transcription</keyword>
<evidence type="ECO:0000256" key="1">
    <source>
        <dbReference type="ARBA" id="ARBA00023015"/>
    </source>
</evidence>
<accession>A0A1H0JYJ7</accession>
<dbReference type="EMBL" id="FNIX01000002">
    <property type="protein sequence ID" value="SDO48592.1"/>
    <property type="molecule type" value="Genomic_DNA"/>
</dbReference>
<evidence type="ECO:0000313" key="7">
    <source>
        <dbReference type="Proteomes" id="UP000199691"/>
    </source>
</evidence>
<dbReference type="InterPro" id="IPR050109">
    <property type="entry name" value="HTH-type_TetR-like_transc_reg"/>
</dbReference>
<dbReference type="STRING" id="641025.SAMN05421507_102685"/>
<dbReference type="Proteomes" id="UP000199691">
    <property type="component" value="Unassembled WGS sequence"/>
</dbReference>
<evidence type="ECO:0000313" key="6">
    <source>
        <dbReference type="EMBL" id="SDO48592.1"/>
    </source>
</evidence>
<feature type="DNA-binding region" description="H-T-H motif" evidence="4">
    <location>
        <begin position="55"/>
        <end position="74"/>
    </location>
</feature>
<evidence type="ECO:0000256" key="4">
    <source>
        <dbReference type="PROSITE-ProRule" id="PRU00335"/>
    </source>
</evidence>
<dbReference type="SUPFAM" id="SSF48498">
    <property type="entry name" value="Tetracyclin repressor-like, C-terminal domain"/>
    <property type="match status" value="1"/>
</dbReference>
<dbReference type="InterPro" id="IPR036271">
    <property type="entry name" value="Tet_transcr_reg_TetR-rel_C_sf"/>
</dbReference>
<dbReference type="InterPro" id="IPR009057">
    <property type="entry name" value="Homeodomain-like_sf"/>
</dbReference>
<feature type="domain" description="HTH tetR-type" evidence="5">
    <location>
        <begin position="32"/>
        <end position="92"/>
    </location>
</feature>
<dbReference type="PANTHER" id="PTHR30055">
    <property type="entry name" value="HTH-TYPE TRANSCRIPTIONAL REGULATOR RUTR"/>
    <property type="match status" value="1"/>
</dbReference>
<reference evidence="7" key="1">
    <citation type="submission" date="2016-10" db="EMBL/GenBank/DDBJ databases">
        <authorList>
            <person name="Varghese N."/>
            <person name="Submissions S."/>
        </authorList>
    </citation>
    <scope>NUCLEOTIDE SEQUENCE [LARGE SCALE GENOMIC DNA]</scope>
    <source>
        <strain evidence="7">CGMCC 4.6609</strain>
    </source>
</reference>
<dbReference type="Pfam" id="PF00440">
    <property type="entry name" value="TetR_N"/>
    <property type="match status" value="1"/>
</dbReference>
<keyword evidence="7" id="KW-1185">Reference proteome</keyword>
<dbReference type="Pfam" id="PF13305">
    <property type="entry name" value="TetR_C_33"/>
    <property type="match status" value="1"/>
</dbReference>
<dbReference type="PROSITE" id="PS50977">
    <property type="entry name" value="HTH_TETR_2"/>
    <property type="match status" value="1"/>
</dbReference>
<organism evidence="6 7">
    <name type="scientific">Lentzea jiangxiensis</name>
    <dbReference type="NCBI Taxonomy" id="641025"/>
    <lineage>
        <taxon>Bacteria</taxon>
        <taxon>Bacillati</taxon>
        <taxon>Actinomycetota</taxon>
        <taxon>Actinomycetes</taxon>
        <taxon>Pseudonocardiales</taxon>
        <taxon>Pseudonocardiaceae</taxon>
        <taxon>Lentzea</taxon>
    </lineage>
</organism>
<dbReference type="InterPro" id="IPR025996">
    <property type="entry name" value="MT1864/Rv1816-like_C"/>
</dbReference>
<sequence>MVVKARRLLSDDTTEAKWRSMPTSTRRARERVRTRERIIEAALHVLEAEGVAALTIRRIAADIEYSAPVVYQHFANKDALVLELVAHGHRLMLAEFRQAAEEPDIDRRMMRIASDYVRFAGEHPHLYEVMNGTVVGADERRHAAEPAIAVLKDLLAAWSDAHDVVLAAPDEACEIIWGTLYGMASLGCLGTVGNERARRLAEHALRAILLGWRTGAPGNG</sequence>
<keyword evidence="1" id="KW-0805">Transcription regulation</keyword>
<evidence type="ECO:0000256" key="3">
    <source>
        <dbReference type="ARBA" id="ARBA00023163"/>
    </source>
</evidence>
<gene>
    <name evidence="6" type="ORF">SAMN05421507_102685</name>
</gene>
<dbReference type="PRINTS" id="PR00455">
    <property type="entry name" value="HTHTETR"/>
</dbReference>
<dbReference type="PANTHER" id="PTHR30055:SF234">
    <property type="entry name" value="HTH-TYPE TRANSCRIPTIONAL REGULATOR BETI"/>
    <property type="match status" value="1"/>
</dbReference>
<dbReference type="InterPro" id="IPR001647">
    <property type="entry name" value="HTH_TetR"/>
</dbReference>
<dbReference type="GO" id="GO:0000976">
    <property type="term" value="F:transcription cis-regulatory region binding"/>
    <property type="evidence" value="ECO:0007669"/>
    <property type="project" value="TreeGrafter"/>
</dbReference>
<name>A0A1H0JYJ7_9PSEU</name>